<evidence type="ECO:0000256" key="4">
    <source>
        <dbReference type="ARBA" id="ARBA00023268"/>
    </source>
</evidence>
<evidence type="ECO:0000256" key="5">
    <source>
        <dbReference type="PROSITE-ProRule" id="PRU01363"/>
    </source>
</evidence>
<dbReference type="SUPFAM" id="SSF53474">
    <property type="entry name" value="alpha/beta-Hydrolases"/>
    <property type="match status" value="1"/>
</dbReference>
<name>A0A5J4KJP9_9CHLR</name>
<evidence type="ECO:0008006" key="12">
    <source>
        <dbReference type="Google" id="ProtNLM"/>
    </source>
</evidence>
<dbReference type="Pfam" id="PF02801">
    <property type="entry name" value="Ketoacyl-synt_C"/>
    <property type="match status" value="1"/>
</dbReference>
<dbReference type="InterPro" id="IPR049552">
    <property type="entry name" value="PKS_DH_N"/>
</dbReference>
<evidence type="ECO:0000313" key="11">
    <source>
        <dbReference type="Proteomes" id="UP000326912"/>
    </source>
</evidence>
<dbReference type="InterPro" id="IPR009081">
    <property type="entry name" value="PP-bd_ACP"/>
</dbReference>
<feature type="domain" description="PKS/mFAS DH" evidence="9">
    <location>
        <begin position="1098"/>
        <end position="1381"/>
    </location>
</feature>
<dbReference type="InterPro" id="IPR018201">
    <property type="entry name" value="Ketoacyl_synth_AS"/>
</dbReference>
<keyword evidence="4" id="KW-0511">Multifunctional enzyme</keyword>
<dbReference type="Gene3D" id="3.40.50.1820">
    <property type="entry name" value="alpha/beta hydrolase"/>
    <property type="match status" value="1"/>
</dbReference>
<dbReference type="Pfam" id="PF16197">
    <property type="entry name" value="KAsynt_C_assoc"/>
    <property type="match status" value="1"/>
</dbReference>
<dbReference type="PROSITE" id="PS00606">
    <property type="entry name" value="KS3_1"/>
    <property type="match status" value="1"/>
</dbReference>
<feature type="domain" description="Carrier" evidence="7">
    <location>
        <begin position="1408"/>
        <end position="1489"/>
    </location>
</feature>
<evidence type="ECO:0000256" key="6">
    <source>
        <dbReference type="SAM" id="MobiDB-lite"/>
    </source>
</evidence>
<feature type="domain" description="Carrier" evidence="7">
    <location>
        <begin position="341"/>
        <end position="414"/>
    </location>
</feature>
<evidence type="ECO:0000259" key="9">
    <source>
        <dbReference type="PROSITE" id="PS52019"/>
    </source>
</evidence>
<dbReference type="GO" id="GO:0005737">
    <property type="term" value="C:cytoplasm"/>
    <property type="evidence" value="ECO:0007669"/>
    <property type="project" value="TreeGrafter"/>
</dbReference>
<dbReference type="InterPro" id="IPR014030">
    <property type="entry name" value="Ketoacyl_synth_N"/>
</dbReference>
<dbReference type="SMART" id="SM00823">
    <property type="entry name" value="PKS_PP"/>
    <property type="match status" value="2"/>
</dbReference>
<sequence length="1818" mass="204752">MDTVWQAWDEQKATLLADSNMKAMVTLVDATVRALPDILSGKVLATDIIFPDSSMELVEGVYKQNQVADYFNEVLADTLVAYIQECLKSEPGMALRILEIGAGTGGTSVTVFQKLKSYQDYIQEYCYSDVSRAFLLHAEREYGPYNPYLTYRIFNVETPIIEQDIAAGSYDVVIAANVLHATKDIRQTLRNAKAVLKNNGLLLLNEINSNNIFSHLTFGLLEGWWRYEDPALRIAGCPSLYPETWRRVLENEGFRDVSFMAEEDHDLGQQIIVAESDGVIRHRKQPKAGDIAVKPVAIQHAQEEISYNHGPHVLQEEKSSAHALPAKPEIYVPISDDLLAGRTLQFIKETLAKAIKLSPERIEADASFEKYGIDSILQVNFIRELEKVTGDLPKTILFEYSNAQELVEYLIKNHTKKLREWISPPNNAAPPVPEASVSVTPAVQVASFSVKPDRFLASQQVERTNQEQNAQIQQGNERTQETDDIAIIGISGRYPLSNTLEELWEHLKAGQNCITEVATDRWKNSFLNRLSKDRPRKTDTKYYGGFLASIDRFDYQLFEVNRQQVMEMAPEIRLFLEVVWETFENAGYSKFRLNELQSRQQKGVGVFVGNMYNQYFLSIPSLEQAVLSSNGTDWHIANRISHFFNLTGPSLAISSACSSSLTAIHLACESLKQQSCSMAIAGGINLALDPSKYAVLQRAHLLGSGNESKSFGISDGFIPGEGVGSVLLKPLSRAIQDHDHIYAVIKSSSVNHSGGRQMYAAPDPKQQAQLITNSIWQSGIDPTTIGYVESAANGSELGDSIEVIALQQAFAHYTEKKQFCALGSVKSNLGHLEAASGVSQLSKVLLQMEHATLVPSINAKPINPNIKLEKTAFYLQQATEPWKQPLDSRTGKNLPRRSMINSFGAGGSYANLIIEEYIADPVVSLPSSASSQESLFIFSARTPWSLRKYLEKMRIFLRKNPFLDMGDIARSLQKLNHGLEHRVAILSSSIDDLIVKLDTVQTASTGVQECDIYTSFDHTSSHVDVTDAFTILQLLEKKNLRQVARHWVAGARIDFKPLYKIQGTAWVDLPHYVFDHQMAFRFVDDHVFAEDEHDEEPAPYRSDKVPAIVTTAGDKKHRILERYAYDDPYLKGHQMNGEQVLIGATYGSLAVKAFFHLFPDQHSICMRNLTYIEPVAVNENQQVEVKVESLQKGTTTAFQVLYRHTSADAWKPTATGQYEKAPFEGRYCDIQHIQSTLQEFQDVDRIYKRGKGLVEWGDIFKRITCVYIGPDQVLAHIDCAPGKQEDTHTYELNPLITNTAYLAMMYVLEQAHVEGGFLPFSINEIQFAKNKTFTNGWLHIKLVKISGEVVIFDVDAINEVSEVVVCYTGYALKRNYIASNTRESKEGSGSRMPELQHPMPPSYANDTSSMNDIARKIMKYLSDKLSNTVADTAQLCDIEVSWMELGLDSSRLLAMTHEIEEETKIELNSTLLFEYPNIKELTEFFAREHAEIFIQLLERAPVEKSNRLSIEQIRKEFPELVHLNRKYQGQPVFWFHAGQGGVEIYQTIAQRSPRPFYGIRARGYMDNQVPIRGIKKMATYYIDIMRSVQPEGPYDVGGYSLGGMVAYEITRQLQQAGQKVNTMVMIDVPGGPIFREQRPSAKSLILQAVNTMLSSLVKDAEQWDQHLISVEEIDLNSGDEAFLKKMISLANARGLTKTKTQIRNQIQQNVRLQRAYDIANYIALPLPDAKAVDCYYLRNSSGVFLGVLEPYLTIPNDKIALDRTAYWEEWERLMPDFHIIDIDASNHMMMLSEARAVEAIAEFCESFYVGREIYASSL</sequence>
<comment type="caution">
    <text evidence="10">The sequence shown here is derived from an EMBL/GenBank/DDBJ whole genome shotgun (WGS) entry which is preliminary data.</text>
</comment>
<keyword evidence="11" id="KW-1185">Reference proteome</keyword>
<dbReference type="GO" id="GO:0031177">
    <property type="term" value="F:phosphopantetheine binding"/>
    <property type="evidence" value="ECO:0007669"/>
    <property type="project" value="InterPro"/>
</dbReference>
<dbReference type="Proteomes" id="UP000326912">
    <property type="component" value="Unassembled WGS sequence"/>
</dbReference>
<dbReference type="GO" id="GO:0004315">
    <property type="term" value="F:3-oxoacyl-[acyl-carrier-protein] synthase activity"/>
    <property type="evidence" value="ECO:0007669"/>
    <property type="project" value="InterPro"/>
</dbReference>
<dbReference type="PROSITE" id="PS50075">
    <property type="entry name" value="CARRIER"/>
    <property type="match status" value="2"/>
</dbReference>
<feature type="domain" description="Ketosynthase family 3 (KS3)" evidence="8">
    <location>
        <begin position="482"/>
        <end position="916"/>
    </location>
</feature>
<dbReference type="CDD" id="cd02440">
    <property type="entry name" value="AdoMet_MTases"/>
    <property type="match status" value="1"/>
</dbReference>
<dbReference type="InterPro" id="IPR029063">
    <property type="entry name" value="SAM-dependent_MTases_sf"/>
</dbReference>
<dbReference type="PANTHER" id="PTHR43775:SF37">
    <property type="entry name" value="SI:DKEY-61P9.11"/>
    <property type="match status" value="1"/>
</dbReference>
<accession>A0A5J4KJP9</accession>
<dbReference type="PROSITE" id="PS00012">
    <property type="entry name" value="PHOSPHOPANTETHEINE"/>
    <property type="match status" value="1"/>
</dbReference>
<dbReference type="GO" id="GO:0004312">
    <property type="term" value="F:fatty acid synthase activity"/>
    <property type="evidence" value="ECO:0007669"/>
    <property type="project" value="TreeGrafter"/>
</dbReference>
<protein>
    <recommendedName>
        <fullName evidence="12">Polyketide synthase</fullName>
    </recommendedName>
</protein>
<dbReference type="InterPro" id="IPR006162">
    <property type="entry name" value="Ppantetheine_attach_site"/>
</dbReference>
<dbReference type="InterPro" id="IPR042104">
    <property type="entry name" value="PKS_dehydratase_sf"/>
</dbReference>
<organism evidence="10 11">
    <name type="scientific">Dictyobacter vulcani</name>
    <dbReference type="NCBI Taxonomy" id="2607529"/>
    <lineage>
        <taxon>Bacteria</taxon>
        <taxon>Bacillati</taxon>
        <taxon>Chloroflexota</taxon>
        <taxon>Ktedonobacteria</taxon>
        <taxon>Ktedonobacterales</taxon>
        <taxon>Dictyobacteraceae</taxon>
        <taxon>Dictyobacter</taxon>
    </lineage>
</organism>
<evidence type="ECO:0000256" key="2">
    <source>
        <dbReference type="ARBA" id="ARBA00022553"/>
    </source>
</evidence>
<dbReference type="Pfam" id="PF08242">
    <property type="entry name" value="Methyltransf_12"/>
    <property type="match status" value="1"/>
</dbReference>
<keyword evidence="1" id="KW-0596">Phosphopantetheine</keyword>
<dbReference type="InterPro" id="IPR020615">
    <property type="entry name" value="Thiolase_acyl_enz_int_AS"/>
</dbReference>
<dbReference type="InterPro" id="IPR020841">
    <property type="entry name" value="PKS_Beta-ketoAc_synthase_dom"/>
</dbReference>
<reference evidence="10 11" key="1">
    <citation type="submission" date="2019-10" db="EMBL/GenBank/DDBJ databases">
        <title>Dictyobacter vulcani sp. nov., within the class Ktedonobacteria, isolated from soil of volcanic Mt. Zao.</title>
        <authorList>
            <person name="Zheng Y."/>
            <person name="Wang C.M."/>
            <person name="Sakai Y."/>
            <person name="Abe K."/>
            <person name="Yokota A."/>
            <person name="Yabe S."/>
        </authorList>
    </citation>
    <scope>NUCLEOTIDE SEQUENCE [LARGE SCALE GENOMIC DNA]</scope>
    <source>
        <strain evidence="10 11">W12</strain>
    </source>
</reference>
<dbReference type="GO" id="GO:0071770">
    <property type="term" value="P:DIM/DIP cell wall layer assembly"/>
    <property type="evidence" value="ECO:0007669"/>
    <property type="project" value="TreeGrafter"/>
</dbReference>
<keyword evidence="2" id="KW-0597">Phosphoprotein</keyword>
<dbReference type="Pfam" id="PF21089">
    <property type="entry name" value="PKS_DH_N"/>
    <property type="match status" value="1"/>
</dbReference>
<dbReference type="PROSITE" id="PS52004">
    <property type="entry name" value="KS3_2"/>
    <property type="match status" value="1"/>
</dbReference>
<keyword evidence="3" id="KW-0808">Transferase</keyword>
<gene>
    <name evidence="10" type="ORF">KDW_41100</name>
</gene>
<evidence type="ECO:0000313" key="10">
    <source>
        <dbReference type="EMBL" id="GER89948.1"/>
    </source>
</evidence>
<dbReference type="Gene3D" id="3.40.50.150">
    <property type="entry name" value="Vaccinia Virus protein VP39"/>
    <property type="match status" value="1"/>
</dbReference>
<dbReference type="EMBL" id="BKZW01000002">
    <property type="protein sequence ID" value="GER89948.1"/>
    <property type="molecule type" value="Genomic_DNA"/>
</dbReference>
<dbReference type="SMART" id="SM00825">
    <property type="entry name" value="PKS_KS"/>
    <property type="match status" value="1"/>
</dbReference>
<dbReference type="SUPFAM" id="SSF53901">
    <property type="entry name" value="Thiolase-like"/>
    <property type="match status" value="1"/>
</dbReference>
<evidence type="ECO:0000256" key="1">
    <source>
        <dbReference type="ARBA" id="ARBA00022450"/>
    </source>
</evidence>
<dbReference type="CDD" id="cd00833">
    <property type="entry name" value="PKS"/>
    <property type="match status" value="1"/>
</dbReference>
<evidence type="ECO:0000256" key="3">
    <source>
        <dbReference type="ARBA" id="ARBA00022679"/>
    </source>
</evidence>
<dbReference type="InterPro" id="IPR029058">
    <property type="entry name" value="AB_hydrolase_fold"/>
</dbReference>
<dbReference type="InterPro" id="IPR013217">
    <property type="entry name" value="Methyltransf_12"/>
</dbReference>
<dbReference type="InterPro" id="IPR049900">
    <property type="entry name" value="PKS_mFAS_DH"/>
</dbReference>
<dbReference type="PROSITE" id="PS00098">
    <property type="entry name" value="THIOLASE_1"/>
    <property type="match status" value="1"/>
</dbReference>
<dbReference type="Gene3D" id="1.10.1200.10">
    <property type="entry name" value="ACP-like"/>
    <property type="match status" value="2"/>
</dbReference>
<dbReference type="InterPro" id="IPR049551">
    <property type="entry name" value="PKS_DH_C"/>
</dbReference>
<evidence type="ECO:0000259" key="8">
    <source>
        <dbReference type="PROSITE" id="PS52004"/>
    </source>
</evidence>
<dbReference type="Pfam" id="PF00109">
    <property type="entry name" value="ketoacyl-synt"/>
    <property type="match status" value="1"/>
</dbReference>
<dbReference type="GO" id="GO:0005886">
    <property type="term" value="C:plasma membrane"/>
    <property type="evidence" value="ECO:0007669"/>
    <property type="project" value="TreeGrafter"/>
</dbReference>
<dbReference type="PROSITE" id="PS52019">
    <property type="entry name" value="PKS_MFAS_DH"/>
    <property type="match status" value="1"/>
</dbReference>
<dbReference type="InterPro" id="IPR020806">
    <property type="entry name" value="PKS_PP-bd"/>
</dbReference>
<feature type="region of interest" description="C-terminal hotdog fold" evidence="5">
    <location>
        <begin position="1238"/>
        <end position="1381"/>
    </location>
</feature>
<dbReference type="InterPro" id="IPR001031">
    <property type="entry name" value="Thioesterase"/>
</dbReference>
<dbReference type="Pfam" id="PF00975">
    <property type="entry name" value="Thioesterase"/>
    <property type="match status" value="1"/>
</dbReference>
<dbReference type="GO" id="GO:0006633">
    <property type="term" value="P:fatty acid biosynthetic process"/>
    <property type="evidence" value="ECO:0007669"/>
    <property type="project" value="InterPro"/>
</dbReference>
<dbReference type="SMART" id="SM01294">
    <property type="entry name" value="PKS_PP_betabranch"/>
    <property type="match status" value="1"/>
</dbReference>
<dbReference type="Gene3D" id="3.40.47.10">
    <property type="match status" value="1"/>
</dbReference>
<dbReference type="InterPro" id="IPR036736">
    <property type="entry name" value="ACP-like_sf"/>
</dbReference>
<dbReference type="Pfam" id="PF00550">
    <property type="entry name" value="PP-binding"/>
    <property type="match status" value="2"/>
</dbReference>
<dbReference type="Gene3D" id="1.10.1240.100">
    <property type="match status" value="1"/>
</dbReference>
<dbReference type="InterPro" id="IPR032821">
    <property type="entry name" value="PKS_assoc"/>
</dbReference>
<proteinExistence type="predicted"/>
<dbReference type="Gene3D" id="3.10.129.110">
    <property type="entry name" value="Polyketide synthase dehydratase"/>
    <property type="match status" value="1"/>
</dbReference>
<dbReference type="SUPFAM" id="SSF47336">
    <property type="entry name" value="ACP-like"/>
    <property type="match status" value="2"/>
</dbReference>
<dbReference type="InterPro" id="IPR050091">
    <property type="entry name" value="PKS_NRPS_Biosynth_Enz"/>
</dbReference>
<dbReference type="PANTHER" id="PTHR43775">
    <property type="entry name" value="FATTY ACID SYNTHASE"/>
    <property type="match status" value="1"/>
</dbReference>
<evidence type="ECO:0000259" key="7">
    <source>
        <dbReference type="PROSITE" id="PS50075"/>
    </source>
</evidence>
<dbReference type="Pfam" id="PF14765">
    <property type="entry name" value="PS-DH"/>
    <property type="match status" value="1"/>
</dbReference>
<dbReference type="InterPro" id="IPR014031">
    <property type="entry name" value="Ketoacyl_synth_C"/>
</dbReference>
<feature type="region of interest" description="Disordered" evidence="6">
    <location>
        <begin position="1382"/>
        <end position="1404"/>
    </location>
</feature>
<dbReference type="SUPFAM" id="SSF53335">
    <property type="entry name" value="S-adenosyl-L-methionine-dependent methyltransferases"/>
    <property type="match status" value="1"/>
</dbReference>
<dbReference type="InterPro" id="IPR016039">
    <property type="entry name" value="Thiolase-like"/>
</dbReference>
<feature type="region of interest" description="N-terminal hotdog fold" evidence="5">
    <location>
        <begin position="1098"/>
        <end position="1225"/>
    </location>
</feature>
<comment type="caution">
    <text evidence="5">Lacks conserved residue(s) required for the propagation of feature annotation.</text>
</comment>